<proteinExistence type="inferred from homology"/>
<dbReference type="Pfam" id="PF00107">
    <property type="entry name" value="ADH_zinc_N"/>
    <property type="match status" value="1"/>
</dbReference>
<dbReference type="GO" id="GO:0003939">
    <property type="term" value="F:L-iditol 2-dehydrogenase (NAD+) activity"/>
    <property type="evidence" value="ECO:0007669"/>
    <property type="project" value="TreeGrafter"/>
</dbReference>
<keyword evidence="4" id="KW-0479">Metal-binding</keyword>
<dbReference type="InterPro" id="IPR036291">
    <property type="entry name" value="NAD(P)-bd_dom_sf"/>
</dbReference>
<dbReference type="PANTHER" id="PTHR43161">
    <property type="entry name" value="SORBITOL DEHYDROGENASE"/>
    <property type="match status" value="1"/>
</dbReference>
<evidence type="ECO:0000256" key="10">
    <source>
        <dbReference type="ARBA" id="ARBA00049317"/>
    </source>
</evidence>
<dbReference type="OrthoDB" id="2148442at2759"/>
<dbReference type="GO" id="GO:0006062">
    <property type="term" value="P:sorbitol catabolic process"/>
    <property type="evidence" value="ECO:0007669"/>
    <property type="project" value="TreeGrafter"/>
</dbReference>
<dbReference type="FunFam" id="3.40.50.720:FF:000068">
    <property type="entry name" value="Sorbitol dehydrogenase"/>
    <property type="match status" value="1"/>
</dbReference>
<keyword evidence="6" id="KW-0560">Oxidoreductase</keyword>
<comment type="caution">
    <text evidence="13">The sequence shown here is derived from an EMBL/GenBank/DDBJ whole genome shotgun (WGS) entry which is preliminary data.</text>
</comment>
<evidence type="ECO:0000256" key="4">
    <source>
        <dbReference type="ARBA" id="ARBA00022723"/>
    </source>
</evidence>
<accession>A0A8H3EPH7</accession>
<dbReference type="GO" id="GO:0046872">
    <property type="term" value="F:metal ion binding"/>
    <property type="evidence" value="ECO:0007669"/>
    <property type="project" value="UniProtKB-KW"/>
</dbReference>
<keyword evidence="5" id="KW-0862">Zinc</keyword>
<dbReference type="EC" id="1.1.1.12" evidence="8"/>
<feature type="domain" description="Alcohol dehydrogenase-like N-terminal" evidence="12">
    <location>
        <begin position="45"/>
        <end position="156"/>
    </location>
</feature>
<evidence type="ECO:0000256" key="7">
    <source>
        <dbReference type="ARBA" id="ARBA00023027"/>
    </source>
</evidence>
<dbReference type="InterPro" id="IPR011032">
    <property type="entry name" value="GroES-like_sf"/>
</dbReference>
<gene>
    <name evidence="13" type="primary">LAD1_2</name>
    <name evidence="13" type="ORF">HETSPECPRED_007997</name>
</gene>
<dbReference type="SUPFAM" id="SSF51735">
    <property type="entry name" value="NAD(P)-binding Rossmann-fold domains"/>
    <property type="match status" value="1"/>
</dbReference>
<dbReference type="Gene3D" id="3.40.50.720">
    <property type="entry name" value="NAD(P)-binding Rossmann-like Domain"/>
    <property type="match status" value="1"/>
</dbReference>
<evidence type="ECO:0000313" key="13">
    <source>
        <dbReference type="EMBL" id="CAF9908143.1"/>
    </source>
</evidence>
<dbReference type="EMBL" id="CAJPDS010000006">
    <property type="protein sequence ID" value="CAF9908143.1"/>
    <property type="molecule type" value="Genomic_DNA"/>
</dbReference>
<evidence type="ECO:0000256" key="9">
    <source>
        <dbReference type="ARBA" id="ARBA00039783"/>
    </source>
</evidence>
<evidence type="ECO:0000313" key="14">
    <source>
        <dbReference type="Proteomes" id="UP000664521"/>
    </source>
</evidence>
<comment type="similarity">
    <text evidence="2">Belongs to the zinc-containing alcohol dehydrogenase family.</text>
</comment>
<dbReference type="Pfam" id="PF08240">
    <property type="entry name" value="ADH_N"/>
    <property type="match status" value="1"/>
</dbReference>
<protein>
    <recommendedName>
        <fullName evidence="9">L-arabinitol 4-dehydrogenase</fullName>
        <ecNumber evidence="8">1.1.1.12</ecNumber>
    </recommendedName>
</protein>
<dbReference type="InterPro" id="IPR013149">
    <property type="entry name" value="ADH-like_C"/>
</dbReference>
<dbReference type="GO" id="GO:0050019">
    <property type="term" value="F:L-arabinitol 4-dehydrogenase activity"/>
    <property type="evidence" value="ECO:0007669"/>
    <property type="project" value="UniProtKB-EC"/>
</dbReference>
<evidence type="ECO:0000259" key="12">
    <source>
        <dbReference type="Pfam" id="PF08240"/>
    </source>
</evidence>
<comment type="catalytic activity">
    <reaction evidence="10">
        <text>L-arabinitol + NAD(+) = L-xylulose + NADH + H(+)</text>
        <dbReference type="Rhea" id="RHEA:16381"/>
        <dbReference type="ChEBI" id="CHEBI:15378"/>
        <dbReference type="ChEBI" id="CHEBI:17399"/>
        <dbReference type="ChEBI" id="CHEBI:18403"/>
        <dbReference type="ChEBI" id="CHEBI:57540"/>
        <dbReference type="ChEBI" id="CHEBI:57945"/>
        <dbReference type="EC" id="1.1.1.12"/>
    </reaction>
</comment>
<comment type="cofactor">
    <cofactor evidence="1">
        <name>Zn(2+)</name>
        <dbReference type="ChEBI" id="CHEBI:29105"/>
    </cofactor>
</comment>
<evidence type="ECO:0000256" key="6">
    <source>
        <dbReference type="ARBA" id="ARBA00023002"/>
    </source>
</evidence>
<evidence type="ECO:0000256" key="1">
    <source>
        <dbReference type="ARBA" id="ARBA00001947"/>
    </source>
</evidence>
<comment type="subunit">
    <text evidence="3">Homotetramer.</text>
</comment>
<sequence>MATPAAMPSVSKPNIGVYCNPEHKLWVEESGPHVEDVKSGSLLKEGEVTIGVKTTGICGSDIHFWRHGRIGPMVVEHDHILGHESAGEILAVHPSVKTLKVGDRVAVEPSQICNKCEPCLTGRYNGCLEMQFMSTPPVHGLLRRYVNHPAIWCHKIGNMSYEDGAMLEPLSVSLAGMDRAKVALGDPVLICGAGPIGLMTLLCSAAAGAEPIVITDIDQTRLDVAKEICPRVRTYKVQPGVSMEEAGAAMSKLAGGHLTTALECSGVESSINAAIYAMKFGGKVFVIGVGKPEMKIPFMRLSTQEIDLQFQYRYSNTWPRAIRLVESGVLDMKRLVTHRFDLENAVQAFETSADSAKTGAIKVLIQSEI</sequence>
<dbReference type="PANTHER" id="PTHR43161:SF12">
    <property type="entry name" value="L-ARABINITOL 4-DEHYDROGENASE"/>
    <property type="match status" value="1"/>
</dbReference>
<name>A0A8H3EPH7_9LECA</name>
<feature type="domain" description="Alcohol dehydrogenase-like C-terminal" evidence="11">
    <location>
        <begin position="195"/>
        <end position="326"/>
    </location>
</feature>
<evidence type="ECO:0000256" key="3">
    <source>
        <dbReference type="ARBA" id="ARBA00011881"/>
    </source>
</evidence>
<evidence type="ECO:0000256" key="8">
    <source>
        <dbReference type="ARBA" id="ARBA00038954"/>
    </source>
</evidence>
<dbReference type="AlphaFoldDB" id="A0A8H3EPH7"/>
<dbReference type="InterPro" id="IPR045306">
    <property type="entry name" value="SDH-like"/>
</dbReference>
<dbReference type="SUPFAM" id="SSF50129">
    <property type="entry name" value="GroES-like"/>
    <property type="match status" value="1"/>
</dbReference>
<organism evidence="13 14">
    <name type="scientific">Heterodermia speciosa</name>
    <dbReference type="NCBI Taxonomy" id="116794"/>
    <lineage>
        <taxon>Eukaryota</taxon>
        <taxon>Fungi</taxon>
        <taxon>Dikarya</taxon>
        <taxon>Ascomycota</taxon>
        <taxon>Pezizomycotina</taxon>
        <taxon>Lecanoromycetes</taxon>
        <taxon>OSLEUM clade</taxon>
        <taxon>Lecanoromycetidae</taxon>
        <taxon>Caliciales</taxon>
        <taxon>Physciaceae</taxon>
        <taxon>Heterodermia</taxon>
    </lineage>
</organism>
<evidence type="ECO:0000256" key="2">
    <source>
        <dbReference type="ARBA" id="ARBA00008072"/>
    </source>
</evidence>
<evidence type="ECO:0000259" key="11">
    <source>
        <dbReference type="Pfam" id="PF00107"/>
    </source>
</evidence>
<reference evidence="13" key="1">
    <citation type="submission" date="2021-03" db="EMBL/GenBank/DDBJ databases">
        <authorList>
            <person name="Tagirdzhanova G."/>
        </authorList>
    </citation>
    <scope>NUCLEOTIDE SEQUENCE</scope>
</reference>
<keyword evidence="14" id="KW-1185">Reference proteome</keyword>
<dbReference type="Gene3D" id="3.90.180.10">
    <property type="entry name" value="Medium-chain alcohol dehydrogenases, catalytic domain"/>
    <property type="match status" value="1"/>
</dbReference>
<keyword evidence="7" id="KW-0520">NAD</keyword>
<dbReference type="CDD" id="cd05285">
    <property type="entry name" value="sorbitol_DH"/>
    <property type="match status" value="1"/>
</dbReference>
<dbReference type="Proteomes" id="UP000664521">
    <property type="component" value="Unassembled WGS sequence"/>
</dbReference>
<dbReference type="InterPro" id="IPR013154">
    <property type="entry name" value="ADH-like_N"/>
</dbReference>
<evidence type="ECO:0000256" key="5">
    <source>
        <dbReference type="ARBA" id="ARBA00022833"/>
    </source>
</evidence>